<protein>
    <submittedName>
        <fullName evidence="1">Uncharacterized protein</fullName>
    </submittedName>
</protein>
<comment type="caution">
    <text evidence="1">The sequence shown here is derived from an EMBL/GenBank/DDBJ whole genome shotgun (WGS) entry which is preliminary data.</text>
</comment>
<evidence type="ECO:0000313" key="1">
    <source>
        <dbReference type="EMBL" id="KRY06126.1"/>
    </source>
</evidence>
<dbReference type="AlphaFoldDB" id="A0A0V0Z0X8"/>
<accession>A0A0V0Z0X8</accession>
<keyword evidence="2" id="KW-1185">Reference proteome</keyword>
<name>A0A0V0Z0X8_TRISP</name>
<gene>
    <name evidence="1" type="ORF">T01_5954</name>
</gene>
<organism evidence="1 2">
    <name type="scientific">Trichinella spiralis</name>
    <name type="common">Trichina worm</name>
    <dbReference type="NCBI Taxonomy" id="6334"/>
    <lineage>
        <taxon>Eukaryota</taxon>
        <taxon>Metazoa</taxon>
        <taxon>Ecdysozoa</taxon>
        <taxon>Nematoda</taxon>
        <taxon>Enoplea</taxon>
        <taxon>Dorylaimia</taxon>
        <taxon>Trichinellida</taxon>
        <taxon>Trichinellidae</taxon>
        <taxon>Trichinella</taxon>
    </lineage>
</organism>
<reference evidence="1 2" key="1">
    <citation type="submission" date="2015-01" db="EMBL/GenBank/DDBJ databases">
        <title>Evolution of Trichinella species and genotypes.</title>
        <authorList>
            <person name="Korhonen P.K."/>
            <person name="Edoardo P."/>
            <person name="Giuseppe L.R."/>
            <person name="Gasser R.B."/>
        </authorList>
    </citation>
    <scope>NUCLEOTIDE SEQUENCE [LARGE SCALE GENOMIC DNA]</scope>
    <source>
        <strain evidence="1">ISS3</strain>
    </source>
</reference>
<dbReference type="Proteomes" id="UP000054776">
    <property type="component" value="Unassembled WGS sequence"/>
</dbReference>
<dbReference type="InParanoid" id="A0A0V0Z0X8"/>
<evidence type="ECO:0000313" key="2">
    <source>
        <dbReference type="Proteomes" id="UP000054776"/>
    </source>
</evidence>
<sequence length="43" mass="5029">MHMQAAKKRFANSTHGFLTLINSSNSNTFIQQNAYLFNYRKAY</sequence>
<proteinExistence type="predicted"/>
<dbReference type="EMBL" id="JYDH01003268">
    <property type="protein sequence ID" value="KRY06126.1"/>
    <property type="molecule type" value="Genomic_DNA"/>
</dbReference>